<dbReference type="InterPro" id="IPR000608">
    <property type="entry name" value="UBC"/>
</dbReference>
<dbReference type="AlphaFoldDB" id="A0A1Y1WQQ6"/>
<dbReference type="GO" id="GO:0051865">
    <property type="term" value="P:protein autoubiquitination"/>
    <property type="evidence" value="ECO:0007669"/>
    <property type="project" value="EnsemblFungi"/>
</dbReference>
<accession>A0A1Y1WQQ6</accession>
<comment type="caution">
    <text evidence="3">The sequence shown here is derived from an EMBL/GenBank/DDBJ whole genome shotgun (WGS) entry which is preliminary data.</text>
</comment>
<evidence type="ECO:0000259" key="2">
    <source>
        <dbReference type="PROSITE" id="PS50127"/>
    </source>
</evidence>
<dbReference type="GO" id="GO:0006513">
    <property type="term" value="P:protein monoubiquitination"/>
    <property type="evidence" value="ECO:0007669"/>
    <property type="project" value="EnsemblFungi"/>
</dbReference>
<dbReference type="EMBL" id="MCFG01000331">
    <property type="protein sequence ID" value="ORX75867.1"/>
    <property type="molecule type" value="Genomic_DNA"/>
</dbReference>
<dbReference type="GO" id="GO:0005777">
    <property type="term" value="C:peroxisome"/>
    <property type="evidence" value="ECO:0007669"/>
    <property type="project" value="EnsemblFungi"/>
</dbReference>
<name>A0A1Y1WQQ6_9FUNG</name>
<evidence type="ECO:0000313" key="3">
    <source>
        <dbReference type="EMBL" id="ORX75867.1"/>
    </source>
</evidence>
<organism evidence="3 4">
    <name type="scientific">Anaeromyces robustus</name>
    <dbReference type="NCBI Taxonomy" id="1754192"/>
    <lineage>
        <taxon>Eukaryota</taxon>
        <taxon>Fungi</taxon>
        <taxon>Fungi incertae sedis</taxon>
        <taxon>Chytridiomycota</taxon>
        <taxon>Chytridiomycota incertae sedis</taxon>
        <taxon>Neocallimastigomycetes</taxon>
        <taxon>Neocallimastigales</taxon>
        <taxon>Neocallimastigaceae</taxon>
        <taxon>Anaeromyces</taxon>
    </lineage>
</organism>
<dbReference type="Gene3D" id="3.10.110.10">
    <property type="entry name" value="Ubiquitin Conjugating Enzyme"/>
    <property type="match status" value="1"/>
</dbReference>
<dbReference type="SUPFAM" id="SSF54495">
    <property type="entry name" value="UBC-like"/>
    <property type="match status" value="1"/>
</dbReference>
<reference evidence="3 4" key="2">
    <citation type="submission" date="2016-08" db="EMBL/GenBank/DDBJ databases">
        <title>Pervasive Adenine N6-methylation of Active Genes in Fungi.</title>
        <authorList>
            <consortium name="DOE Joint Genome Institute"/>
            <person name="Mondo S.J."/>
            <person name="Dannebaum R.O."/>
            <person name="Kuo R.C."/>
            <person name="Labutti K."/>
            <person name="Haridas S."/>
            <person name="Kuo A."/>
            <person name="Salamov A."/>
            <person name="Ahrendt S.R."/>
            <person name="Lipzen A."/>
            <person name="Sullivan W."/>
            <person name="Andreopoulos W.B."/>
            <person name="Clum A."/>
            <person name="Lindquist E."/>
            <person name="Daum C."/>
            <person name="Ramamoorthy G.K."/>
            <person name="Gryganskyi A."/>
            <person name="Culley D."/>
            <person name="Magnuson J.K."/>
            <person name="James T.Y."/>
            <person name="O'Malley M.A."/>
            <person name="Stajich J.E."/>
            <person name="Spatafora J.W."/>
            <person name="Visel A."/>
            <person name="Grigoriev I.V."/>
        </authorList>
    </citation>
    <scope>NUCLEOTIDE SEQUENCE [LARGE SCALE GENOMIC DNA]</scope>
    <source>
        <strain evidence="3 4">S4</strain>
    </source>
</reference>
<dbReference type="CDD" id="cd23812">
    <property type="entry name" value="UBCc_ScPEX4-like"/>
    <property type="match status" value="1"/>
</dbReference>
<evidence type="ECO:0000256" key="1">
    <source>
        <dbReference type="ARBA" id="ARBA00022786"/>
    </source>
</evidence>
<dbReference type="GO" id="GO:0016562">
    <property type="term" value="P:protein import into peroxisome matrix, receptor recycling"/>
    <property type="evidence" value="ECO:0007669"/>
    <property type="project" value="EnsemblFungi"/>
</dbReference>
<dbReference type="InterPro" id="IPR050113">
    <property type="entry name" value="Ub_conjugating_enzyme"/>
</dbReference>
<dbReference type="Proteomes" id="UP000193944">
    <property type="component" value="Unassembled WGS sequence"/>
</dbReference>
<keyword evidence="4" id="KW-1185">Reference proteome</keyword>
<dbReference type="PANTHER" id="PTHR24067">
    <property type="entry name" value="UBIQUITIN-CONJUGATING ENZYME E2"/>
    <property type="match status" value="1"/>
</dbReference>
<proteinExistence type="predicted"/>
<protein>
    <submittedName>
        <fullName evidence="3">Ubiquitin-conjugating enzyme</fullName>
    </submittedName>
</protein>
<dbReference type="GO" id="GO:0004842">
    <property type="term" value="F:ubiquitin-protein transferase activity"/>
    <property type="evidence" value="ECO:0007669"/>
    <property type="project" value="EnsemblFungi"/>
</dbReference>
<feature type="domain" description="UBC core" evidence="2">
    <location>
        <begin position="3"/>
        <end position="153"/>
    </location>
</feature>
<dbReference type="OrthoDB" id="9973183at2759"/>
<gene>
    <name evidence="3" type="ORF">BCR32DRAFT_236994</name>
</gene>
<evidence type="ECO:0000313" key="4">
    <source>
        <dbReference type="Proteomes" id="UP000193944"/>
    </source>
</evidence>
<keyword evidence="1" id="KW-0833">Ubl conjugation pathway</keyword>
<dbReference type="Pfam" id="PF00179">
    <property type="entry name" value="UQ_con"/>
    <property type="match status" value="1"/>
</dbReference>
<dbReference type="InterPro" id="IPR016135">
    <property type="entry name" value="UBQ-conjugating_enzyme/RWD"/>
</dbReference>
<dbReference type="SMART" id="SM00212">
    <property type="entry name" value="UBCc"/>
    <property type="match status" value="1"/>
</dbReference>
<sequence>MDTVTKRLIKELKNLQHSPNEQIPELHPISDDNLLEWKAVILGQEDSCYKGGRFELAISVPKTYPIQPPKIRFVTKVCHPNVHFKTGEICLDLLKTEWSPAWTLQSACMAICLLLVQPEPSSPLNCDAANLLRCGDELGYKSLVQMYVNMYAKNN</sequence>
<dbReference type="PROSITE" id="PS50127">
    <property type="entry name" value="UBC_2"/>
    <property type="match status" value="1"/>
</dbReference>
<reference evidence="3 4" key="1">
    <citation type="submission" date="2016-08" db="EMBL/GenBank/DDBJ databases">
        <title>A Parts List for Fungal Cellulosomes Revealed by Comparative Genomics.</title>
        <authorList>
            <consortium name="DOE Joint Genome Institute"/>
            <person name="Haitjema C.H."/>
            <person name="Gilmore S.P."/>
            <person name="Henske J.K."/>
            <person name="Solomon K.V."/>
            <person name="De Groot R."/>
            <person name="Kuo A."/>
            <person name="Mondo S.J."/>
            <person name="Salamov A.A."/>
            <person name="Labutti K."/>
            <person name="Zhao Z."/>
            <person name="Chiniquy J."/>
            <person name="Barry K."/>
            <person name="Brewer H.M."/>
            <person name="Purvine S.O."/>
            <person name="Wright A.T."/>
            <person name="Boxma B."/>
            <person name="Van Alen T."/>
            <person name="Hackstein J.H."/>
            <person name="Baker S.E."/>
            <person name="Grigoriev I.V."/>
            <person name="O'Malley M.A."/>
        </authorList>
    </citation>
    <scope>NUCLEOTIDE SEQUENCE [LARGE SCALE GENOMIC DNA]</scope>
    <source>
        <strain evidence="3 4">S4</strain>
    </source>
</reference>
<dbReference type="STRING" id="1754192.A0A1Y1WQQ6"/>